<dbReference type="PANTHER" id="PTHR47738:SF1">
    <property type="entry name" value="NITROGEN REGULATORY PROTEIN"/>
    <property type="match status" value="1"/>
</dbReference>
<evidence type="ECO:0000256" key="3">
    <source>
        <dbReference type="ARBA" id="ARBA00022597"/>
    </source>
</evidence>
<keyword evidence="5" id="KW-0598">Phosphotransferase system</keyword>
<dbReference type="EMBL" id="JTHP01000005">
    <property type="protein sequence ID" value="KJD46779.1"/>
    <property type="molecule type" value="Genomic_DNA"/>
</dbReference>
<dbReference type="InterPro" id="IPR004715">
    <property type="entry name" value="PTS_IIA_fruc"/>
</dbReference>
<evidence type="ECO:0000256" key="4">
    <source>
        <dbReference type="ARBA" id="ARBA00022679"/>
    </source>
</evidence>
<keyword evidence="4" id="KW-0808">Transferase</keyword>
<name>A0A0D7X6E3_9BACL</name>
<dbReference type="Gene3D" id="3.40.930.10">
    <property type="entry name" value="Mannitol-specific EII, Chain A"/>
    <property type="match status" value="1"/>
</dbReference>
<comment type="caution">
    <text evidence="7">The sequence shown here is derived from an EMBL/GenBank/DDBJ whole genome shotgun (WGS) entry which is preliminary data.</text>
</comment>
<dbReference type="GO" id="GO:0016020">
    <property type="term" value="C:membrane"/>
    <property type="evidence" value="ECO:0007669"/>
    <property type="project" value="InterPro"/>
</dbReference>
<gene>
    <name evidence="7" type="ORF">QD47_04520</name>
</gene>
<evidence type="ECO:0000256" key="5">
    <source>
        <dbReference type="ARBA" id="ARBA00022683"/>
    </source>
</evidence>
<evidence type="ECO:0000313" key="7">
    <source>
        <dbReference type="EMBL" id="KJD46779.1"/>
    </source>
</evidence>
<reference evidence="7 8" key="1">
    <citation type="submission" date="2014-11" db="EMBL/GenBank/DDBJ databases">
        <title>Draft Genome Sequences of Paenibacillus polymyxa NRRL B-30509 and Paenibacillus terrae NRRL B-30644, Strains from a Poultry Environment that Produce Tridecaptin A and Paenicidins.</title>
        <authorList>
            <person name="van Belkum M.J."/>
            <person name="Lohans C.T."/>
            <person name="Vederas J.C."/>
        </authorList>
    </citation>
    <scope>NUCLEOTIDE SEQUENCE [LARGE SCALE GENOMIC DNA]</scope>
    <source>
        <strain evidence="7 8">NRRL B-30644</strain>
    </source>
</reference>
<proteinExistence type="predicted"/>
<dbReference type="Pfam" id="PF00359">
    <property type="entry name" value="PTS_EIIA_2"/>
    <property type="match status" value="1"/>
</dbReference>
<keyword evidence="3" id="KW-0762">Sugar transport</keyword>
<feature type="domain" description="PTS EIIA type-2" evidence="6">
    <location>
        <begin position="1"/>
        <end position="145"/>
    </location>
</feature>
<dbReference type="PANTHER" id="PTHR47738">
    <property type="entry name" value="PTS SYSTEM FRUCTOSE-LIKE EIIA COMPONENT-RELATED"/>
    <property type="match status" value="1"/>
</dbReference>
<protein>
    <submittedName>
        <fullName evidence="7">PTS galactitol transporter subunit IIB</fullName>
    </submittedName>
</protein>
<organism evidence="7 8">
    <name type="scientific">Paenibacillus terrae</name>
    <dbReference type="NCBI Taxonomy" id="159743"/>
    <lineage>
        <taxon>Bacteria</taxon>
        <taxon>Bacillati</taxon>
        <taxon>Bacillota</taxon>
        <taxon>Bacilli</taxon>
        <taxon>Bacillales</taxon>
        <taxon>Paenibacillaceae</taxon>
        <taxon>Paenibacillus</taxon>
    </lineage>
</organism>
<dbReference type="InterPro" id="IPR002178">
    <property type="entry name" value="PTS_EIIA_type-2_dom"/>
</dbReference>
<evidence type="ECO:0000259" key="6">
    <source>
        <dbReference type="PROSITE" id="PS51094"/>
    </source>
</evidence>
<evidence type="ECO:0000313" key="8">
    <source>
        <dbReference type="Proteomes" id="UP000032534"/>
    </source>
</evidence>
<dbReference type="OrthoDB" id="95460at2"/>
<evidence type="ECO:0000256" key="1">
    <source>
        <dbReference type="ARBA" id="ARBA00022448"/>
    </source>
</evidence>
<dbReference type="GO" id="GO:0009401">
    <property type="term" value="P:phosphoenolpyruvate-dependent sugar phosphotransferase system"/>
    <property type="evidence" value="ECO:0007669"/>
    <property type="project" value="UniProtKB-KW"/>
</dbReference>
<dbReference type="RefSeq" id="WP_044644996.1">
    <property type="nucleotide sequence ID" value="NZ_JTHP01000005.1"/>
</dbReference>
<dbReference type="PROSITE" id="PS51094">
    <property type="entry name" value="PTS_EIIA_TYPE_2"/>
    <property type="match status" value="1"/>
</dbReference>
<dbReference type="InterPro" id="IPR016152">
    <property type="entry name" value="PTrfase/Anion_transptr"/>
</dbReference>
<dbReference type="GO" id="GO:0008982">
    <property type="term" value="F:protein-N(PI)-phosphohistidine-sugar phosphotransferase activity"/>
    <property type="evidence" value="ECO:0007669"/>
    <property type="project" value="InterPro"/>
</dbReference>
<keyword evidence="2" id="KW-0597">Phosphoprotein</keyword>
<dbReference type="PATRIC" id="fig|159743.3.peg.972"/>
<dbReference type="GO" id="GO:0030295">
    <property type="term" value="F:protein kinase activator activity"/>
    <property type="evidence" value="ECO:0007669"/>
    <property type="project" value="TreeGrafter"/>
</dbReference>
<dbReference type="NCBIfam" id="TIGR00848">
    <property type="entry name" value="fruA"/>
    <property type="match status" value="1"/>
</dbReference>
<sequence>MITREQIYLDKKLETKSAVFEFIAQEAEKLGVTVHREQLVQDLWEREKVYSTGLQDQFAIPHTQSEAVTRPAVLVIRLQDSIDWASHDGKPVQYIFSILVPKGSVDVSHLQIISSLATLLLEDSFKEAVAGAKSGDDVYHLLEQYTEGLVS</sequence>
<dbReference type="InterPro" id="IPR051541">
    <property type="entry name" value="PTS_SugarTrans_NitroReg"/>
</dbReference>
<dbReference type="AlphaFoldDB" id="A0A0D7X6E3"/>
<keyword evidence="8" id="KW-1185">Reference proteome</keyword>
<dbReference type="CDD" id="cd00211">
    <property type="entry name" value="PTS_IIA_fru"/>
    <property type="match status" value="1"/>
</dbReference>
<dbReference type="Proteomes" id="UP000032534">
    <property type="component" value="Unassembled WGS sequence"/>
</dbReference>
<evidence type="ECO:0000256" key="2">
    <source>
        <dbReference type="ARBA" id="ARBA00022553"/>
    </source>
</evidence>
<keyword evidence="1" id="KW-0813">Transport</keyword>
<accession>A0A0D7X6E3</accession>
<dbReference type="SUPFAM" id="SSF55804">
    <property type="entry name" value="Phoshotransferase/anion transport protein"/>
    <property type="match status" value="1"/>
</dbReference>